<keyword evidence="4 6" id="KW-0804">Transcription</keyword>
<sequence length="274" mass="31237">MLPGLAAQTVSPFPNPPEYAQQYTSDRIDNVSTGSAPLPPHPHTEFCVFGEEYRLEDDVVAPLGNAGVRELYANKNHWKAEMKKLNRSAIIAFFDLVEVLIRAPDHPFREEKMNDLHTIFINMHHLINEFRPVQARDSVRILQERQIEELDNQSEHLHYMIFFSRKYLKDGREVVEDQFGNITRKLEKPPVPAELSGVALQDGLLHALIEKKVKVAEESEEGGQSESLTQKNVHIKSFISREEGPPSVTHLLTRQFNDISFKNDKSIGAISEFS</sequence>
<keyword evidence="8" id="KW-1185">Reference proteome</keyword>
<protein>
    <recommendedName>
        <fullName evidence="6">Mediator of RNA polymerase II transcription subunit 7</fullName>
    </recommendedName>
</protein>
<keyword evidence="5 6" id="KW-0539">Nucleus</keyword>
<comment type="subunit">
    <text evidence="6">Component of the Mediator complex.</text>
</comment>
<keyword evidence="6" id="KW-0010">Activator</keyword>
<dbReference type="GO" id="GO:0003712">
    <property type="term" value="F:transcription coregulator activity"/>
    <property type="evidence" value="ECO:0007669"/>
    <property type="project" value="InterPro"/>
</dbReference>
<dbReference type="EnsemblMetazoa" id="CJA01628a.1">
    <property type="protein sequence ID" value="CJA01628a.1"/>
    <property type="gene ID" value="WBGene00120832"/>
</dbReference>
<dbReference type="GO" id="GO:0016592">
    <property type="term" value="C:mediator complex"/>
    <property type="evidence" value="ECO:0007669"/>
    <property type="project" value="InterPro"/>
</dbReference>
<dbReference type="GO" id="GO:0006357">
    <property type="term" value="P:regulation of transcription by RNA polymerase II"/>
    <property type="evidence" value="ECO:0007669"/>
    <property type="project" value="InterPro"/>
</dbReference>
<keyword evidence="3 6" id="KW-0805">Transcription regulation</keyword>
<evidence type="ECO:0000256" key="6">
    <source>
        <dbReference type="RuleBase" id="RU364060"/>
    </source>
</evidence>
<proteinExistence type="inferred from homology"/>
<organism evidence="7 8">
    <name type="scientific">Caenorhabditis japonica</name>
    <dbReference type="NCBI Taxonomy" id="281687"/>
    <lineage>
        <taxon>Eukaryota</taxon>
        <taxon>Metazoa</taxon>
        <taxon>Ecdysozoa</taxon>
        <taxon>Nematoda</taxon>
        <taxon>Chromadorea</taxon>
        <taxon>Rhabditida</taxon>
        <taxon>Rhabditina</taxon>
        <taxon>Rhabditomorpha</taxon>
        <taxon>Rhabditoidea</taxon>
        <taxon>Rhabditidae</taxon>
        <taxon>Peloderinae</taxon>
        <taxon>Caenorhabditis</taxon>
    </lineage>
</organism>
<evidence type="ECO:0000256" key="2">
    <source>
        <dbReference type="ARBA" id="ARBA00009994"/>
    </source>
</evidence>
<comment type="subcellular location">
    <subcellularLocation>
        <location evidence="1 6">Nucleus</location>
    </subcellularLocation>
</comment>
<dbReference type="PANTHER" id="PTHR21428">
    <property type="entry name" value="MEDIATOR OF RNA POLYMERASE II TRANSCRIPTION SUBUNIT 7"/>
    <property type="match status" value="1"/>
</dbReference>
<evidence type="ECO:0000256" key="5">
    <source>
        <dbReference type="ARBA" id="ARBA00023242"/>
    </source>
</evidence>
<dbReference type="SUPFAM" id="SSF140718">
    <property type="entry name" value="Mediator hinge subcomplex-like"/>
    <property type="match status" value="1"/>
</dbReference>
<evidence type="ECO:0000313" key="7">
    <source>
        <dbReference type="EnsemblMetazoa" id="CJA01628a.1"/>
    </source>
</evidence>
<dbReference type="Pfam" id="PF05983">
    <property type="entry name" value="Med7"/>
    <property type="match status" value="1"/>
</dbReference>
<evidence type="ECO:0000256" key="3">
    <source>
        <dbReference type="ARBA" id="ARBA00023015"/>
    </source>
</evidence>
<dbReference type="InterPro" id="IPR044888">
    <property type="entry name" value="Mediatior_Med7_sf"/>
</dbReference>
<dbReference type="InterPro" id="IPR037212">
    <property type="entry name" value="Med7/Med21-like"/>
</dbReference>
<dbReference type="PANTHER" id="PTHR21428:SF11">
    <property type="entry name" value="MEDIATOR OF RNA POLYMERASE II TRANSCRIPTION SUBUNIT 7"/>
    <property type="match status" value="1"/>
</dbReference>
<dbReference type="Proteomes" id="UP000005237">
    <property type="component" value="Unassembled WGS sequence"/>
</dbReference>
<comment type="function">
    <text evidence="6">Component of the Mediator complex, a coactivator involved in the regulated transcription of nearly all RNA polymerase II-dependent genes. Mediator functions as a bridge to convey information from gene-specific regulatory proteins to the basal RNA polymerase II transcription machinery.</text>
</comment>
<evidence type="ECO:0000256" key="4">
    <source>
        <dbReference type="ARBA" id="ARBA00023163"/>
    </source>
</evidence>
<evidence type="ECO:0000256" key="1">
    <source>
        <dbReference type="ARBA" id="ARBA00004123"/>
    </source>
</evidence>
<name>A0A8R1HJG4_CAEJA</name>
<dbReference type="Gene3D" id="6.10.140.200">
    <property type="match status" value="1"/>
</dbReference>
<reference evidence="8" key="1">
    <citation type="submission" date="2010-08" db="EMBL/GenBank/DDBJ databases">
        <authorList>
            <consortium name="Caenorhabditis japonica Sequencing Consortium"/>
            <person name="Wilson R.K."/>
        </authorList>
    </citation>
    <scope>NUCLEOTIDE SEQUENCE [LARGE SCALE GENOMIC DNA]</scope>
    <source>
        <strain evidence="8">DF5081</strain>
    </source>
</reference>
<reference evidence="7" key="2">
    <citation type="submission" date="2022-06" db="UniProtKB">
        <authorList>
            <consortium name="EnsemblMetazoa"/>
        </authorList>
    </citation>
    <scope>IDENTIFICATION</scope>
    <source>
        <strain evidence="7">DF5081</strain>
    </source>
</reference>
<evidence type="ECO:0000313" key="8">
    <source>
        <dbReference type="Proteomes" id="UP000005237"/>
    </source>
</evidence>
<accession>A0A8R1HJG4</accession>
<dbReference type="AlphaFoldDB" id="A0A8R1HJG4"/>
<dbReference type="InterPro" id="IPR009244">
    <property type="entry name" value="Mediatior_Med7"/>
</dbReference>
<dbReference type="GO" id="GO:0070847">
    <property type="term" value="C:core mediator complex"/>
    <property type="evidence" value="ECO:0007669"/>
    <property type="project" value="TreeGrafter"/>
</dbReference>
<comment type="similarity">
    <text evidence="2 6">Belongs to the Mediator complex subunit 7 family.</text>
</comment>